<name>A0A517KXR2_9PEZI</name>
<dbReference type="PRINTS" id="PR00081">
    <property type="entry name" value="GDHRDH"/>
</dbReference>
<dbReference type="EMBL" id="CP042185">
    <property type="protein sequence ID" value="QDS68175.1"/>
    <property type="molecule type" value="Genomic_DNA"/>
</dbReference>
<dbReference type="PRINTS" id="PR00080">
    <property type="entry name" value="SDRFAMILY"/>
</dbReference>
<keyword evidence="3" id="KW-0560">Oxidoreductase</keyword>
<evidence type="ECO:0000313" key="6">
    <source>
        <dbReference type="Proteomes" id="UP000316270"/>
    </source>
</evidence>
<proteinExistence type="inferred from homology"/>
<evidence type="ECO:0000256" key="2">
    <source>
        <dbReference type="ARBA" id="ARBA00022857"/>
    </source>
</evidence>
<gene>
    <name evidence="5" type="ORF">FKW77_010462</name>
</gene>
<accession>A0A517KXR2</accession>
<protein>
    <recommendedName>
        <fullName evidence="7">NAD(P)-binding protein</fullName>
    </recommendedName>
</protein>
<sequence>MSVSRIGVVTGANKGIGFAIGRRPFPILSLLLTPSSVRQLALQYPISPFNNGPLLIYLTARDQGRGEKALQDLQEDPALKKAKALKADGGLAQIKFHALDISQTKSIQDFSEFLQTEHPEGIDFVINNAGIALQGFDSEVVKKTIECNYYGTLEANQDLLPLVRDGGRLVNVSSTAGNLSKYSPEIQERFRSAKYTKDTTKLMEDFKAAVAAGNHEKQGWVSMAYATSKAGVTAATRCIAEGWQGKGSKTLINSCCPGYVKTDMTRGGGSKTPDQGAQTPVMLALADIGGKTGLFWKDEKPQRV</sequence>
<dbReference type="InterPro" id="IPR002347">
    <property type="entry name" value="SDR_fam"/>
</dbReference>
<reference evidence="5 6" key="1">
    <citation type="submission" date="2019-07" db="EMBL/GenBank/DDBJ databases">
        <title>Finished genome of Venturia effusa.</title>
        <authorList>
            <person name="Young C.A."/>
            <person name="Cox M.P."/>
            <person name="Ganley A.R.D."/>
            <person name="David W.J."/>
        </authorList>
    </citation>
    <scope>NUCLEOTIDE SEQUENCE [LARGE SCALE GENOMIC DNA]</scope>
    <source>
        <strain evidence="6">albino</strain>
    </source>
</reference>
<keyword evidence="6" id="KW-1185">Reference proteome</keyword>
<organism evidence="5 6">
    <name type="scientific">Venturia effusa</name>
    <dbReference type="NCBI Taxonomy" id="50376"/>
    <lineage>
        <taxon>Eukaryota</taxon>
        <taxon>Fungi</taxon>
        <taxon>Dikarya</taxon>
        <taxon>Ascomycota</taxon>
        <taxon>Pezizomycotina</taxon>
        <taxon>Dothideomycetes</taxon>
        <taxon>Pleosporomycetidae</taxon>
        <taxon>Venturiales</taxon>
        <taxon>Venturiaceae</taxon>
        <taxon>Venturia</taxon>
    </lineage>
</organism>
<dbReference type="SUPFAM" id="SSF51735">
    <property type="entry name" value="NAD(P)-binding Rossmann-fold domains"/>
    <property type="match status" value="1"/>
</dbReference>
<dbReference type="STRING" id="50376.A0A517KXR2"/>
<dbReference type="GO" id="GO:0016491">
    <property type="term" value="F:oxidoreductase activity"/>
    <property type="evidence" value="ECO:0007669"/>
    <property type="project" value="UniProtKB-KW"/>
</dbReference>
<dbReference type="AlphaFoldDB" id="A0A517KXR2"/>
<evidence type="ECO:0000256" key="3">
    <source>
        <dbReference type="ARBA" id="ARBA00023002"/>
    </source>
</evidence>
<keyword evidence="2" id="KW-0521">NADP</keyword>
<dbReference type="OrthoDB" id="1933717at2759"/>
<dbReference type="PANTHER" id="PTHR43963:SF6">
    <property type="entry name" value="CHAIN DEHYDROGENASE FAMILY PROTEIN, PUTATIVE (AFU_ORTHOLOGUE AFUA_3G15350)-RELATED"/>
    <property type="match status" value="1"/>
</dbReference>
<comment type="similarity">
    <text evidence="1 4">Belongs to the short-chain dehydrogenases/reductases (SDR) family.</text>
</comment>
<evidence type="ECO:0000256" key="4">
    <source>
        <dbReference type="RuleBase" id="RU000363"/>
    </source>
</evidence>
<evidence type="ECO:0000256" key="1">
    <source>
        <dbReference type="ARBA" id="ARBA00006484"/>
    </source>
</evidence>
<dbReference type="InterPro" id="IPR036291">
    <property type="entry name" value="NAD(P)-bd_dom_sf"/>
</dbReference>
<evidence type="ECO:0008006" key="7">
    <source>
        <dbReference type="Google" id="ProtNLM"/>
    </source>
</evidence>
<dbReference type="PANTHER" id="PTHR43963">
    <property type="entry name" value="CARBONYL REDUCTASE 1-RELATED"/>
    <property type="match status" value="1"/>
</dbReference>
<dbReference type="Gene3D" id="3.40.50.720">
    <property type="entry name" value="NAD(P)-binding Rossmann-like Domain"/>
    <property type="match status" value="1"/>
</dbReference>
<dbReference type="Pfam" id="PF00106">
    <property type="entry name" value="adh_short"/>
    <property type="match status" value="2"/>
</dbReference>
<evidence type="ECO:0000313" key="5">
    <source>
        <dbReference type="EMBL" id="QDS68175.1"/>
    </source>
</evidence>
<dbReference type="Proteomes" id="UP000316270">
    <property type="component" value="Chromosome 1"/>
</dbReference>